<sequence>MHAFSPLIRYFEEVATQGSVRRAAERLHIAPSAVTRQIMKLEEALDMQLFDRLPRGVRLTSAGELLLASVHRLQRDFDSAITQVDALKGLRRGRISIGVMQHFSDQVIPDLITELHAQYPGIVFTVFVGNSDDIVDRIAKGELDIGLCWEPPASAPVRRVRTAAMPIGLVVRPDHPYAARKSVRLRECARLPLILPTDDMELRRVLDSTLHGAAERLDPMTETNSIATLRQLTLLGTGAAIMARINIVRDIREGRLVHVPLSDKGVKSFHFALLVRSERNLSVAAAMLLELLESRFNGYVGHDTGRKSALP</sequence>
<evidence type="ECO:0000256" key="4">
    <source>
        <dbReference type="ARBA" id="ARBA00023163"/>
    </source>
</evidence>
<keyword evidence="2" id="KW-0805">Transcription regulation</keyword>
<dbReference type="GO" id="GO:0003677">
    <property type="term" value="F:DNA binding"/>
    <property type="evidence" value="ECO:0007669"/>
    <property type="project" value="UniProtKB-KW"/>
</dbReference>
<dbReference type="Gene3D" id="3.40.190.290">
    <property type="match status" value="1"/>
</dbReference>
<dbReference type="InterPro" id="IPR036390">
    <property type="entry name" value="WH_DNA-bd_sf"/>
</dbReference>
<dbReference type="InterPro" id="IPR050950">
    <property type="entry name" value="HTH-type_LysR_regulators"/>
</dbReference>
<dbReference type="SUPFAM" id="SSF53850">
    <property type="entry name" value="Periplasmic binding protein-like II"/>
    <property type="match status" value="1"/>
</dbReference>
<dbReference type="Pfam" id="PF00126">
    <property type="entry name" value="HTH_1"/>
    <property type="match status" value="1"/>
</dbReference>
<dbReference type="PANTHER" id="PTHR30419">
    <property type="entry name" value="HTH-TYPE TRANSCRIPTIONAL REGULATOR YBHD"/>
    <property type="match status" value="1"/>
</dbReference>
<dbReference type="EMBL" id="JACBYR010000001">
    <property type="protein sequence ID" value="NYE81346.1"/>
    <property type="molecule type" value="Genomic_DNA"/>
</dbReference>
<dbReference type="InterPro" id="IPR036388">
    <property type="entry name" value="WH-like_DNA-bd_sf"/>
</dbReference>
<dbReference type="Gene3D" id="1.10.10.10">
    <property type="entry name" value="Winged helix-like DNA-binding domain superfamily/Winged helix DNA-binding domain"/>
    <property type="match status" value="1"/>
</dbReference>
<gene>
    <name evidence="6" type="ORF">FHW18_000617</name>
</gene>
<dbReference type="RefSeq" id="WP_179583298.1">
    <property type="nucleotide sequence ID" value="NZ_JACBYR010000001.1"/>
</dbReference>
<name>A0A7Y9LM70_9BURK</name>
<evidence type="ECO:0000313" key="7">
    <source>
        <dbReference type="Proteomes" id="UP000542125"/>
    </source>
</evidence>
<organism evidence="6 7">
    <name type="scientific">Pigmentiphaga litoralis</name>
    <dbReference type="NCBI Taxonomy" id="516702"/>
    <lineage>
        <taxon>Bacteria</taxon>
        <taxon>Pseudomonadati</taxon>
        <taxon>Pseudomonadota</taxon>
        <taxon>Betaproteobacteria</taxon>
        <taxon>Burkholderiales</taxon>
        <taxon>Alcaligenaceae</taxon>
        <taxon>Pigmentiphaga</taxon>
    </lineage>
</organism>
<evidence type="ECO:0000259" key="5">
    <source>
        <dbReference type="PROSITE" id="PS50931"/>
    </source>
</evidence>
<dbReference type="InterPro" id="IPR000847">
    <property type="entry name" value="LysR_HTH_N"/>
</dbReference>
<dbReference type="FunFam" id="1.10.10.10:FF:000001">
    <property type="entry name" value="LysR family transcriptional regulator"/>
    <property type="match status" value="1"/>
</dbReference>
<dbReference type="SUPFAM" id="SSF46785">
    <property type="entry name" value="Winged helix' DNA-binding domain"/>
    <property type="match status" value="1"/>
</dbReference>
<dbReference type="Pfam" id="PF03466">
    <property type="entry name" value="LysR_substrate"/>
    <property type="match status" value="1"/>
</dbReference>
<dbReference type="PANTHER" id="PTHR30419:SF8">
    <property type="entry name" value="NITROGEN ASSIMILATION TRANSCRIPTIONAL ACTIVATOR-RELATED"/>
    <property type="match status" value="1"/>
</dbReference>
<accession>A0A7Y9LM70</accession>
<reference evidence="6 7" key="1">
    <citation type="submission" date="2020-07" db="EMBL/GenBank/DDBJ databases">
        <title>Genomic Encyclopedia of Type Strains, Phase IV (KMG-V): Genome sequencing to study the core and pangenomes of soil and plant-associated prokaryotes.</title>
        <authorList>
            <person name="Whitman W."/>
        </authorList>
    </citation>
    <scope>NUCLEOTIDE SEQUENCE [LARGE SCALE GENOMIC DNA]</scope>
    <source>
        <strain evidence="6 7">SAS40</strain>
    </source>
</reference>
<dbReference type="GO" id="GO:0005829">
    <property type="term" value="C:cytosol"/>
    <property type="evidence" value="ECO:0007669"/>
    <property type="project" value="TreeGrafter"/>
</dbReference>
<dbReference type="PRINTS" id="PR00039">
    <property type="entry name" value="HTHLYSR"/>
</dbReference>
<dbReference type="GO" id="GO:0003700">
    <property type="term" value="F:DNA-binding transcription factor activity"/>
    <property type="evidence" value="ECO:0007669"/>
    <property type="project" value="InterPro"/>
</dbReference>
<dbReference type="InterPro" id="IPR005119">
    <property type="entry name" value="LysR_subst-bd"/>
</dbReference>
<evidence type="ECO:0000256" key="2">
    <source>
        <dbReference type="ARBA" id="ARBA00023015"/>
    </source>
</evidence>
<keyword evidence="7" id="KW-1185">Reference proteome</keyword>
<keyword evidence="4" id="KW-0804">Transcription</keyword>
<dbReference type="AlphaFoldDB" id="A0A7Y9LM70"/>
<feature type="domain" description="HTH lysR-type" evidence="5">
    <location>
        <begin position="7"/>
        <end position="60"/>
    </location>
</feature>
<evidence type="ECO:0000256" key="1">
    <source>
        <dbReference type="ARBA" id="ARBA00009437"/>
    </source>
</evidence>
<comment type="caution">
    <text evidence="6">The sequence shown here is derived from an EMBL/GenBank/DDBJ whole genome shotgun (WGS) entry which is preliminary data.</text>
</comment>
<protein>
    <submittedName>
        <fullName evidence="6">DNA-binding transcriptional LysR family regulator</fullName>
    </submittedName>
</protein>
<evidence type="ECO:0000313" key="6">
    <source>
        <dbReference type="EMBL" id="NYE81346.1"/>
    </source>
</evidence>
<dbReference type="PROSITE" id="PS50931">
    <property type="entry name" value="HTH_LYSR"/>
    <property type="match status" value="1"/>
</dbReference>
<dbReference type="Proteomes" id="UP000542125">
    <property type="component" value="Unassembled WGS sequence"/>
</dbReference>
<keyword evidence="3 6" id="KW-0238">DNA-binding</keyword>
<comment type="similarity">
    <text evidence="1">Belongs to the LysR transcriptional regulatory family.</text>
</comment>
<evidence type="ECO:0000256" key="3">
    <source>
        <dbReference type="ARBA" id="ARBA00023125"/>
    </source>
</evidence>
<proteinExistence type="inferred from homology"/>